<evidence type="ECO:0000313" key="2">
    <source>
        <dbReference type="EMBL" id="TQM21274.1"/>
    </source>
</evidence>
<name>A0A543EI70_9FLAO</name>
<dbReference type="AlphaFoldDB" id="A0A543EI70"/>
<feature type="transmembrane region" description="Helical" evidence="1">
    <location>
        <begin position="34"/>
        <end position="53"/>
    </location>
</feature>
<reference evidence="2 3" key="1">
    <citation type="submission" date="2019-06" db="EMBL/GenBank/DDBJ databases">
        <title>Sorghum-associated microbial communities from plants grown in Nebraska, USA.</title>
        <authorList>
            <person name="Schachtman D."/>
        </authorList>
    </citation>
    <scope>NUCLEOTIDE SEQUENCE [LARGE SCALE GENOMIC DNA]</scope>
    <source>
        <strain evidence="2 3">110</strain>
    </source>
</reference>
<evidence type="ECO:0000313" key="3">
    <source>
        <dbReference type="Proteomes" id="UP000316437"/>
    </source>
</evidence>
<protein>
    <submittedName>
        <fullName evidence="2">Uncharacterized protein</fullName>
    </submittedName>
</protein>
<keyword evidence="3" id="KW-1185">Reference proteome</keyword>
<comment type="caution">
    <text evidence="2">The sequence shown here is derived from an EMBL/GenBank/DDBJ whole genome shotgun (WGS) entry which is preliminary data.</text>
</comment>
<proteinExistence type="predicted"/>
<keyword evidence="1" id="KW-0812">Transmembrane</keyword>
<dbReference type="Proteomes" id="UP000316437">
    <property type="component" value="Unassembled WGS sequence"/>
</dbReference>
<evidence type="ECO:0000256" key="1">
    <source>
        <dbReference type="SAM" id="Phobius"/>
    </source>
</evidence>
<dbReference type="EMBL" id="VFPD01000001">
    <property type="protein sequence ID" value="TQM21274.1"/>
    <property type="molecule type" value="Genomic_DNA"/>
</dbReference>
<keyword evidence="1" id="KW-1133">Transmembrane helix</keyword>
<organism evidence="2 3">
    <name type="scientific">Chryseobacterium aquifrigidense</name>
    <dbReference type="NCBI Taxonomy" id="558021"/>
    <lineage>
        <taxon>Bacteria</taxon>
        <taxon>Pseudomonadati</taxon>
        <taxon>Bacteroidota</taxon>
        <taxon>Flavobacteriia</taxon>
        <taxon>Flavobacteriales</taxon>
        <taxon>Weeksellaceae</taxon>
        <taxon>Chryseobacterium group</taxon>
        <taxon>Chryseobacterium</taxon>
    </lineage>
</organism>
<sequence length="88" mass="10410">MRKVMPFIHQNLMYYHKNPRISPGIKSNQYNMKYVISLLIYGRLLMLNYVTAFKGGDEFSSVLFIMCKCTMIIKEVTKQFCRYKIAVV</sequence>
<gene>
    <name evidence="2" type="ORF">FB551_0956</name>
</gene>
<keyword evidence="1" id="KW-0472">Membrane</keyword>
<accession>A0A543EI70</accession>